<evidence type="ECO:0000313" key="2">
    <source>
        <dbReference type="EMBL" id="KJQ64892.1"/>
    </source>
</evidence>
<sequence>MKYDKIKIAQEIARAVGGVPQAYTFRNHDNKLDLFIGENRPDDYLTTAATIGLSEYTIYRRINDKPLRVEIIGAADAELEYFPNIIADCGFNIVRGEYSISPGAVYPNIIRNYYPNAKVNHILFTQPFLWELESFDFDEEYVTWLQAIPITEAELQFIEKHGAEVGAQKLEALFEEHQIDVYDFMRPSVV</sequence>
<dbReference type="Pfam" id="PF05076">
    <property type="entry name" value="SUFU"/>
    <property type="match status" value="1"/>
</dbReference>
<dbReference type="InterPro" id="IPR020941">
    <property type="entry name" value="SUFU-like_domain"/>
</dbReference>
<evidence type="ECO:0000313" key="3">
    <source>
        <dbReference type="Proteomes" id="UP000033657"/>
    </source>
</evidence>
<dbReference type="PATRIC" id="fig|28037.209.peg.15"/>
<dbReference type="EMBL" id="JYGM01000001">
    <property type="protein sequence ID" value="KJQ64892.1"/>
    <property type="molecule type" value="Genomic_DNA"/>
</dbReference>
<dbReference type="Proteomes" id="UP000033657">
    <property type="component" value="Unassembled WGS sequence"/>
</dbReference>
<protein>
    <submittedName>
        <fullName evidence="2">Antitoxin YqcF</fullName>
    </submittedName>
</protein>
<gene>
    <name evidence="2" type="primary">yqcF</name>
    <name evidence="2" type="ORF">TZ87_00015</name>
</gene>
<evidence type="ECO:0000259" key="1">
    <source>
        <dbReference type="Pfam" id="PF05076"/>
    </source>
</evidence>
<comment type="caution">
    <text evidence="2">The sequence shown here is derived from an EMBL/GenBank/DDBJ whole genome shotgun (WGS) entry which is preliminary data.</text>
</comment>
<feature type="domain" description="Suppressor of fused-like" evidence="1">
    <location>
        <begin position="30"/>
        <end position="186"/>
    </location>
</feature>
<reference evidence="2 3" key="1">
    <citation type="submission" date="2015-02" db="EMBL/GenBank/DDBJ databases">
        <title>Evolution of amylase-binding proteins of oral streptococcal species.</title>
        <authorList>
            <person name="Haase E.M."/>
        </authorList>
    </citation>
    <scope>NUCLEOTIDE SEQUENCE [LARGE SCALE GENOMIC DNA]</scope>
    <source>
        <strain evidence="2 3">COL85/1862</strain>
    </source>
</reference>
<organism evidence="2 3">
    <name type="scientific">Streptococcus oralis subsp. oralis</name>
    <dbReference type="NCBI Taxonomy" id="1891914"/>
    <lineage>
        <taxon>Bacteria</taxon>
        <taxon>Bacillati</taxon>
        <taxon>Bacillota</taxon>
        <taxon>Bacilli</taxon>
        <taxon>Lactobacillales</taxon>
        <taxon>Streptococcaceae</taxon>
        <taxon>Streptococcus</taxon>
    </lineage>
</organism>
<proteinExistence type="predicted"/>
<dbReference type="RefSeq" id="WP_045590414.1">
    <property type="nucleotide sequence ID" value="NZ_JYGM01000001.1"/>
</dbReference>
<dbReference type="OrthoDB" id="8479146at2"/>
<accession>A0A0F2D1E2</accession>
<dbReference type="AlphaFoldDB" id="A0A0F2D1E2"/>
<name>A0A0F2D1E2_STROR</name>